<organism evidence="4 5">
    <name type="scientific">Symbiopectobacterium purcellii</name>
    <dbReference type="NCBI Taxonomy" id="2871826"/>
    <lineage>
        <taxon>Bacteria</taxon>
        <taxon>Pseudomonadati</taxon>
        <taxon>Pseudomonadota</taxon>
        <taxon>Gammaproteobacteria</taxon>
        <taxon>Enterobacterales</taxon>
        <taxon>Enterobacteriaceae</taxon>
    </lineage>
</organism>
<feature type="region of interest" description="Disordered" evidence="2">
    <location>
        <begin position="1"/>
        <end position="39"/>
    </location>
</feature>
<proteinExistence type="predicted"/>
<sequence>MNKPDDYNPHGNEHSPDPCNEYRPDPCPPQPSPPNPEHHDHCCCAPQDRYYYGDLFHGQVTSPLSRSAFAASQGWIATWEANEMEGGKNFPENVGGSFNPPWANNRFLTDSVSAVPPIDGRIISGGRTGSRDVVNFTDQELINARGRAWPRTRVSSGQQFNVQWVYTALHRTRGYSWWITTPTWNPQQRISRFSLGTNSFYNDYNTLTPFWNFSIAQMGPTVNHSVTLPNRTGHHVLLLVWIVADTGMGFYQAFDLDFD</sequence>
<evidence type="ECO:0000256" key="2">
    <source>
        <dbReference type="SAM" id="MobiDB-lite"/>
    </source>
</evidence>
<gene>
    <name evidence="4" type="ORF">K6K13_21500</name>
</gene>
<evidence type="ECO:0000259" key="3">
    <source>
        <dbReference type="Pfam" id="PF03067"/>
    </source>
</evidence>
<dbReference type="EMBL" id="CP081864">
    <property type="protein sequence ID" value="QZN95691.1"/>
    <property type="molecule type" value="Genomic_DNA"/>
</dbReference>
<name>A0ABX9ANS5_9ENTR</name>
<feature type="compositionally biased region" description="Basic and acidic residues" evidence="2">
    <location>
        <begin position="1"/>
        <end position="24"/>
    </location>
</feature>
<evidence type="ECO:0000313" key="5">
    <source>
        <dbReference type="Proteomes" id="UP000825886"/>
    </source>
</evidence>
<dbReference type="PANTHER" id="PTHR34823">
    <property type="entry name" value="GLCNAC-BINDING PROTEIN A"/>
    <property type="match status" value="1"/>
</dbReference>
<dbReference type="Pfam" id="PF03067">
    <property type="entry name" value="LPMO_10"/>
    <property type="match status" value="1"/>
</dbReference>
<protein>
    <submittedName>
        <fullName evidence="4">Lytic polysaccharide monooxygenase</fullName>
    </submittedName>
</protein>
<keyword evidence="4" id="KW-0503">Monooxygenase</keyword>
<evidence type="ECO:0000256" key="1">
    <source>
        <dbReference type="ARBA" id="ARBA00022729"/>
    </source>
</evidence>
<dbReference type="SUPFAM" id="SSF81296">
    <property type="entry name" value="E set domains"/>
    <property type="match status" value="1"/>
</dbReference>
<feature type="compositionally biased region" description="Pro residues" evidence="2">
    <location>
        <begin position="25"/>
        <end position="35"/>
    </location>
</feature>
<reference evidence="4 5" key="1">
    <citation type="submission" date="2021-08" db="EMBL/GenBank/DDBJ databases">
        <title>Culture and genomic analysis of Symbiopectobacterium purcellii sp. nov. gen. nov., isolated from the leafhopper Empoasca decipiens.</title>
        <authorList>
            <person name="Nadal-Jimenez P."/>
            <person name="Siozios S."/>
            <person name="Halliday N."/>
            <person name="Camara M."/>
            <person name="Hurst G.D.D."/>
        </authorList>
    </citation>
    <scope>NUCLEOTIDE SEQUENCE [LARGE SCALE GENOMIC DNA]</scope>
    <source>
        <strain evidence="4 5">SyEd1</strain>
    </source>
</reference>
<keyword evidence="5" id="KW-1185">Reference proteome</keyword>
<accession>A0ABX9ANS5</accession>
<dbReference type="CDD" id="cd21177">
    <property type="entry name" value="LPMO_AA10"/>
    <property type="match status" value="1"/>
</dbReference>
<dbReference type="RefSeq" id="WP_222158767.1">
    <property type="nucleotide sequence ID" value="NZ_CP081864.1"/>
</dbReference>
<dbReference type="PANTHER" id="PTHR34823:SF1">
    <property type="entry name" value="CHITIN-BINDING TYPE-4 DOMAIN-CONTAINING PROTEIN"/>
    <property type="match status" value="1"/>
</dbReference>
<dbReference type="Gene3D" id="2.70.50.50">
    <property type="entry name" value="chitin-binding protein cbp21"/>
    <property type="match status" value="1"/>
</dbReference>
<dbReference type="InterPro" id="IPR014756">
    <property type="entry name" value="Ig_E-set"/>
</dbReference>
<keyword evidence="1" id="KW-0732">Signal</keyword>
<dbReference type="InterPro" id="IPR004302">
    <property type="entry name" value="Cellulose/chitin-bd_N"/>
</dbReference>
<dbReference type="Proteomes" id="UP000825886">
    <property type="component" value="Chromosome"/>
</dbReference>
<dbReference type="GO" id="GO:0004497">
    <property type="term" value="F:monooxygenase activity"/>
    <property type="evidence" value="ECO:0007669"/>
    <property type="project" value="UniProtKB-KW"/>
</dbReference>
<evidence type="ECO:0000313" key="4">
    <source>
        <dbReference type="EMBL" id="QZN95691.1"/>
    </source>
</evidence>
<feature type="domain" description="Chitin-binding type-4" evidence="3">
    <location>
        <begin position="57"/>
        <end position="255"/>
    </location>
</feature>
<keyword evidence="4" id="KW-0560">Oxidoreductase</keyword>
<dbReference type="InterPro" id="IPR051024">
    <property type="entry name" value="GlcNAc_Chitin_IntDeg"/>
</dbReference>